<dbReference type="Pfam" id="PF08924">
    <property type="entry name" value="Rv2525c_GlyHyd-like"/>
    <property type="match status" value="1"/>
</dbReference>
<dbReference type="RefSeq" id="WP_239087765.1">
    <property type="nucleotide sequence ID" value="NZ_BOMK01000066.1"/>
</dbReference>
<protein>
    <recommendedName>
        <fullName evidence="3">Rv2525c-like glycoside hydrolase-like domain-containing protein</fullName>
    </recommendedName>
</protein>
<evidence type="ECO:0000313" key="5">
    <source>
        <dbReference type="Proteomes" id="UP000578112"/>
    </source>
</evidence>
<dbReference type="EMBL" id="JACHNH010000001">
    <property type="protein sequence ID" value="MBB4764099.1"/>
    <property type="molecule type" value="Genomic_DNA"/>
</dbReference>
<dbReference type="SUPFAM" id="SSF69318">
    <property type="entry name" value="Integrin alpha N-terminal domain"/>
    <property type="match status" value="1"/>
</dbReference>
<accession>A0A7W7I0D5</accession>
<dbReference type="PANTHER" id="PTHR44103:SF1">
    <property type="entry name" value="PROPROTEIN CONVERTASE P"/>
    <property type="match status" value="1"/>
</dbReference>
<dbReference type="Proteomes" id="UP000578112">
    <property type="component" value="Unassembled WGS sequence"/>
</dbReference>
<dbReference type="InterPro" id="IPR015020">
    <property type="entry name" value="Rv2525c-like_Glyco_Hydro-like"/>
</dbReference>
<dbReference type="PANTHER" id="PTHR44103">
    <property type="entry name" value="PROPROTEIN CONVERTASE P"/>
    <property type="match status" value="1"/>
</dbReference>
<keyword evidence="5" id="KW-1185">Reference proteome</keyword>
<dbReference type="InterPro" id="IPR017853">
    <property type="entry name" value="GH"/>
</dbReference>
<dbReference type="AlphaFoldDB" id="A0A7W7I0D5"/>
<gene>
    <name evidence="4" type="ORF">BJ971_004655</name>
</gene>
<evidence type="ECO:0000256" key="2">
    <source>
        <dbReference type="SAM" id="SignalP"/>
    </source>
</evidence>
<dbReference type="SUPFAM" id="SSF51445">
    <property type="entry name" value="(Trans)glycosidases"/>
    <property type="match status" value="1"/>
</dbReference>
<name>A0A7W7I0D5_9ACTN</name>
<organism evidence="4 5">
    <name type="scientific">Actinoplanes digitatis</name>
    <dbReference type="NCBI Taxonomy" id="1868"/>
    <lineage>
        <taxon>Bacteria</taxon>
        <taxon>Bacillati</taxon>
        <taxon>Actinomycetota</taxon>
        <taxon>Actinomycetes</taxon>
        <taxon>Micromonosporales</taxon>
        <taxon>Micromonosporaceae</taxon>
        <taxon>Actinoplanes</taxon>
    </lineage>
</organism>
<keyword evidence="1 2" id="KW-0732">Signal</keyword>
<proteinExistence type="predicted"/>
<dbReference type="InterPro" id="IPR013517">
    <property type="entry name" value="FG-GAP"/>
</dbReference>
<dbReference type="Gene3D" id="3.20.20.80">
    <property type="entry name" value="Glycosidases"/>
    <property type="match status" value="1"/>
</dbReference>
<dbReference type="Gene3D" id="2.130.10.130">
    <property type="entry name" value="Integrin alpha, N-terminal"/>
    <property type="match status" value="2"/>
</dbReference>
<dbReference type="InterPro" id="IPR028994">
    <property type="entry name" value="Integrin_alpha_N"/>
</dbReference>
<dbReference type="Pfam" id="PF13517">
    <property type="entry name" value="FG-GAP_3"/>
    <property type="match status" value="2"/>
</dbReference>
<evidence type="ECO:0000256" key="1">
    <source>
        <dbReference type="ARBA" id="ARBA00022729"/>
    </source>
</evidence>
<feature type="domain" description="Rv2525c-like glycoside hydrolase-like" evidence="3">
    <location>
        <begin position="51"/>
        <end position="258"/>
    </location>
</feature>
<reference evidence="4 5" key="1">
    <citation type="submission" date="2020-08" db="EMBL/GenBank/DDBJ databases">
        <title>Sequencing the genomes of 1000 actinobacteria strains.</title>
        <authorList>
            <person name="Klenk H.-P."/>
        </authorList>
    </citation>
    <scope>NUCLEOTIDE SEQUENCE [LARGE SCALE GENOMIC DNA]</scope>
    <source>
        <strain evidence="4 5">DSM 43149</strain>
    </source>
</reference>
<feature type="signal peptide" evidence="2">
    <location>
        <begin position="1"/>
        <end position="19"/>
    </location>
</feature>
<sequence>MFCVAVVLLSATTLTRADATVTATAAATVQPGTFSGPAFDACTAPSSASMAAWKASPYKAVGIYFGGNNRGCTQANLTAEWVRTQVAAGWRLIPLYVGPQASCTLATKKKNLIDNAKAAAQGAAAAQDAAAQARALGLAAQSVLIYDMEAYKNGDAACRSGVLAFMGAWTARLHDLGYLSGFYSSMGSGVADQVANYAVPGYVRPDYIDFARWDQVATVTDAGIPAGHWTPHRRMKQYHGDHKETWGGVTINIDSNLVDFAPLPAAKLADYNRNGWSDVLARTSSTGNLFLYPGNGTYADEKARKKVGGGWKSMNALVRIGDLNRDGYTDVVARVASNGYLYFYPGKSDGKLGARKLLSKSFKKMREITAIGDLNKDGYADLIAAQTSNHNLYLYPGAKGTKLGTRKVIGAGGWHTMSELAGVGDFNRDGHVDLVARQTSTGKLFLCPGRAGALGTKKQIATGWNGMRDLIGAGDFDRDGYTDLAAVLKSNGSLTLYRGTGTGLRPGLRLATGYGGRSPLL</sequence>
<evidence type="ECO:0000259" key="3">
    <source>
        <dbReference type="Pfam" id="PF08924"/>
    </source>
</evidence>
<feature type="chain" id="PRO_5030927603" description="Rv2525c-like glycoside hydrolase-like domain-containing protein" evidence="2">
    <location>
        <begin position="20"/>
        <end position="521"/>
    </location>
</feature>
<evidence type="ECO:0000313" key="4">
    <source>
        <dbReference type="EMBL" id="MBB4764099.1"/>
    </source>
</evidence>
<comment type="caution">
    <text evidence="4">The sequence shown here is derived from an EMBL/GenBank/DDBJ whole genome shotgun (WGS) entry which is preliminary data.</text>
</comment>